<reference evidence="2 3" key="1">
    <citation type="submission" date="2019-05" db="EMBL/GenBank/DDBJ databases">
        <title>Another draft genome of Portunus trituberculatus and its Hox gene families provides insights of decapod evolution.</title>
        <authorList>
            <person name="Jeong J.-H."/>
            <person name="Song I."/>
            <person name="Kim S."/>
            <person name="Choi T."/>
            <person name="Kim D."/>
            <person name="Ryu S."/>
            <person name="Kim W."/>
        </authorList>
    </citation>
    <scope>NUCLEOTIDE SEQUENCE [LARGE SCALE GENOMIC DNA]</scope>
    <source>
        <tissue evidence="2">Muscle</tissue>
    </source>
</reference>
<dbReference type="EMBL" id="VSRR010008274">
    <property type="protein sequence ID" value="MPC48425.1"/>
    <property type="molecule type" value="Genomic_DNA"/>
</dbReference>
<gene>
    <name evidence="2" type="ORF">E2C01_042197</name>
</gene>
<feature type="compositionally biased region" description="Gly residues" evidence="1">
    <location>
        <begin position="28"/>
        <end position="37"/>
    </location>
</feature>
<feature type="region of interest" description="Disordered" evidence="1">
    <location>
        <begin position="1"/>
        <end position="41"/>
    </location>
</feature>
<sequence>MMPAMRLRTNKGSPPRPPQPPCRKETRGGGGEGGGWGRSCDDDVTTPLFYADGCPLIHASNTTITVT</sequence>
<keyword evidence="3" id="KW-1185">Reference proteome</keyword>
<organism evidence="2 3">
    <name type="scientific">Portunus trituberculatus</name>
    <name type="common">Swimming crab</name>
    <name type="synonym">Neptunus trituberculatus</name>
    <dbReference type="NCBI Taxonomy" id="210409"/>
    <lineage>
        <taxon>Eukaryota</taxon>
        <taxon>Metazoa</taxon>
        <taxon>Ecdysozoa</taxon>
        <taxon>Arthropoda</taxon>
        <taxon>Crustacea</taxon>
        <taxon>Multicrustacea</taxon>
        <taxon>Malacostraca</taxon>
        <taxon>Eumalacostraca</taxon>
        <taxon>Eucarida</taxon>
        <taxon>Decapoda</taxon>
        <taxon>Pleocyemata</taxon>
        <taxon>Brachyura</taxon>
        <taxon>Eubrachyura</taxon>
        <taxon>Portunoidea</taxon>
        <taxon>Portunidae</taxon>
        <taxon>Portuninae</taxon>
        <taxon>Portunus</taxon>
    </lineage>
</organism>
<dbReference type="AlphaFoldDB" id="A0A5B7FSZ4"/>
<proteinExistence type="predicted"/>
<comment type="caution">
    <text evidence="2">The sequence shown here is derived from an EMBL/GenBank/DDBJ whole genome shotgun (WGS) entry which is preliminary data.</text>
</comment>
<dbReference type="Proteomes" id="UP000324222">
    <property type="component" value="Unassembled WGS sequence"/>
</dbReference>
<protein>
    <submittedName>
        <fullName evidence="2">Uncharacterized protein</fullName>
    </submittedName>
</protein>
<name>A0A5B7FSZ4_PORTR</name>
<accession>A0A5B7FSZ4</accession>
<evidence type="ECO:0000313" key="3">
    <source>
        <dbReference type="Proteomes" id="UP000324222"/>
    </source>
</evidence>
<evidence type="ECO:0000313" key="2">
    <source>
        <dbReference type="EMBL" id="MPC48425.1"/>
    </source>
</evidence>
<evidence type="ECO:0000256" key="1">
    <source>
        <dbReference type="SAM" id="MobiDB-lite"/>
    </source>
</evidence>